<evidence type="ECO:0000313" key="2">
    <source>
        <dbReference type="EMBL" id="MFC6023777.1"/>
    </source>
</evidence>
<dbReference type="Gene3D" id="3.90.1200.10">
    <property type="match status" value="1"/>
</dbReference>
<dbReference type="EMBL" id="JBHSPR010000120">
    <property type="protein sequence ID" value="MFC6023777.1"/>
    <property type="molecule type" value="Genomic_DNA"/>
</dbReference>
<feature type="domain" description="Aminoglycoside phosphotransferase" evidence="1">
    <location>
        <begin position="28"/>
        <end position="166"/>
    </location>
</feature>
<dbReference type="RefSeq" id="WP_377434546.1">
    <property type="nucleotide sequence ID" value="NZ_JBHSPR010000120.1"/>
</dbReference>
<name>A0ABW1KPN2_9ACTN</name>
<organism evidence="2 3">
    <name type="scientific">Plantactinospora solaniradicis</name>
    <dbReference type="NCBI Taxonomy" id="1723736"/>
    <lineage>
        <taxon>Bacteria</taxon>
        <taxon>Bacillati</taxon>
        <taxon>Actinomycetota</taxon>
        <taxon>Actinomycetes</taxon>
        <taxon>Micromonosporales</taxon>
        <taxon>Micromonosporaceae</taxon>
        <taxon>Plantactinospora</taxon>
    </lineage>
</organism>
<dbReference type="Proteomes" id="UP001596203">
    <property type="component" value="Unassembled WGS sequence"/>
</dbReference>
<gene>
    <name evidence="2" type="ORF">ACFP2T_47450</name>
</gene>
<dbReference type="SUPFAM" id="SSF56112">
    <property type="entry name" value="Protein kinase-like (PK-like)"/>
    <property type="match status" value="1"/>
</dbReference>
<evidence type="ECO:0000259" key="1">
    <source>
        <dbReference type="Pfam" id="PF01636"/>
    </source>
</evidence>
<reference evidence="3" key="1">
    <citation type="journal article" date="2019" name="Int. J. Syst. Evol. Microbiol.">
        <title>The Global Catalogue of Microorganisms (GCM) 10K type strain sequencing project: providing services to taxonomists for standard genome sequencing and annotation.</title>
        <authorList>
            <consortium name="The Broad Institute Genomics Platform"/>
            <consortium name="The Broad Institute Genome Sequencing Center for Infectious Disease"/>
            <person name="Wu L."/>
            <person name="Ma J."/>
        </authorList>
    </citation>
    <scope>NUCLEOTIDE SEQUENCE [LARGE SCALE GENOMIC DNA]</scope>
    <source>
        <strain evidence="3">ZS-35-S2</strain>
    </source>
</reference>
<protein>
    <submittedName>
        <fullName evidence="2">Phosphotransferase</fullName>
    </submittedName>
</protein>
<dbReference type="InterPro" id="IPR011009">
    <property type="entry name" value="Kinase-like_dom_sf"/>
</dbReference>
<accession>A0ABW1KPN2</accession>
<sequence>MEISGAEPELLPGGFVNAVVRVDDTVRRRVSPSGGFVRDLLEFLGRCRWPGAPRHLGFDEQGREVLTFLAGHVAWEESQPADVRSDESLVAVARLVRQLHDLTAGTDLAGDQEVVCHNDLSPKNTVYRDLGSGLRPVAFIDWDLAAPGSRMHDVAHMCWQYVGLGPGMDVGEAARLVRLLADAYGPLPRKELIRTVLWWQDRCWRGIAAGAAANDPAMVRLRALDAVDGVRAAHQWTAEHRLTLERAIS</sequence>
<proteinExistence type="predicted"/>
<dbReference type="InterPro" id="IPR002575">
    <property type="entry name" value="Aminoglycoside_PTrfase"/>
</dbReference>
<comment type="caution">
    <text evidence="2">The sequence shown here is derived from an EMBL/GenBank/DDBJ whole genome shotgun (WGS) entry which is preliminary data.</text>
</comment>
<keyword evidence="3" id="KW-1185">Reference proteome</keyword>
<dbReference type="Pfam" id="PF01636">
    <property type="entry name" value="APH"/>
    <property type="match status" value="1"/>
</dbReference>
<evidence type="ECO:0000313" key="3">
    <source>
        <dbReference type="Proteomes" id="UP001596203"/>
    </source>
</evidence>